<dbReference type="AlphaFoldDB" id="A0A3E0GVD3"/>
<proteinExistence type="predicted"/>
<dbReference type="PANTHER" id="PTHR37042:SF4">
    <property type="entry name" value="OUTER MEMBRANE PROTEIN RV1973"/>
    <property type="match status" value="1"/>
</dbReference>
<dbReference type="PANTHER" id="PTHR37042">
    <property type="entry name" value="OUTER MEMBRANE PROTEIN RV1973"/>
    <property type="match status" value="1"/>
</dbReference>
<accession>A0A3E0GVD3</accession>
<evidence type="ECO:0000256" key="2">
    <source>
        <dbReference type="ARBA" id="ARBA00023136"/>
    </source>
</evidence>
<sequence>MKIVVILAAVFAAWGGWSWWSAAHDDARQFALDRQAVTQAAQHDIATLNTLDYRKVDDGLQAWLKVSTGTLHDQLAQTGTDSRKQLEQAKTVTTAQVMDTAVTALDQRAGTAKLIAAVQLNVTPSQGQATSKRTRFQADLTRTGNDWQVSALAPVQVQS</sequence>
<evidence type="ECO:0000313" key="3">
    <source>
        <dbReference type="EMBL" id="REH26459.1"/>
    </source>
</evidence>
<evidence type="ECO:0000313" key="4">
    <source>
        <dbReference type="Proteomes" id="UP000256269"/>
    </source>
</evidence>
<protein>
    <submittedName>
        <fullName evidence="3">Mce-associated membrane protein</fullName>
    </submittedName>
</protein>
<dbReference type="EMBL" id="QUNO01000032">
    <property type="protein sequence ID" value="REH26459.1"/>
    <property type="molecule type" value="Genomic_DNA"/>
</dbReference>
<evidence type="ECO:0000256" key="1">
    <source>
        <dbReference type="ARBA" id="ARBA00004370"/>
    </source>
</evidence>
<name>A0A3E0GVD3_9PSEU</name>
<dbReference type="Proteomes" id="UP000256269">
    <property type="component" value="Unassembled WGS sequence"/>
</dbReference>
<dbReference type="GO" id="GO:0016020">
    <property type="term" value="C:membrane"/>
    <property type="evidence" value="ECO:0007669"/>
    <property type="project" value="UniProtKB-SubCell"/>
</dbReference>
<keyword evidence="2" id="KW-0472">Membrane</keyword>
<comment type="subcellular location">
    <subcellularLocation>
        <location evidence="1">Membrane</location>
    </subcellularLocation>
</comment>
<gene>
    <name evidence="3" type="ORF">BCF44_13230</name>
</gene>
<organism evidence="3 4">
    <name type="scientific">Kutzneria buriramensis</name>
    <dbReference type="NCBI Taxonomy" id="1045776"/>
    <lineage>
        <taxon>Bacteria</taxon>
        <taxon>Bacillati</taxon>
        <taxon>Actinomycetota</taxon>
        <taxon>Actinomycetes</taxon>
        <taxon>Pseudonocardiales</taxon>
        <taxon>Pseudonocardiaceae</taxon>
        <taxon>Kutzneria</taxon>
    </lineage>
</organism>
<dbReference type="RefSeq" id="WP_116181885.1">
    <property type="nucleotide sequence ID" value="NZ_CP144375.1"/>
</dbReference>
<reference evidence="3 4" key="1">
    <citation type="submission" date="2018-08" db="EMBL/GenBank/DDBJ databases">
        <title>Genomic Encyclopedia of Archaeal and Bacterial Type Strains, Phase II (KMG-II): from individual species to whole genera.</title>
        <authorList>
            <person name="Goeker M."/>
        </authorList>
    </citation>
    <scope>NUCLEOTIDE SEQUENCE [LARGE SCALE GENOMIC DNA]</scope>
    <source>
        <strain evidence="3 4">DSM 45791</strain>
    </source>
</reference>
<dbReference type="OrthoDB" id="3472661at2"/>
<comment type="caution">
    <text evidence="3">The sequence shown here is derived from an EMBL/GenBank/DDBJ whole genome shotgun (WGS) entry which is preliminary data.</text>
</comment>
<keyword evidence="4" id="KW-1185">Reference proteome</keyword>